<evidence type="ECO:0000256" key="1">
    <source>
        <dbReference type="ARBA" id="ARBA00022490"/>
    </source>
</evidence>
<protein>
    <recommendedName>
        <fullName evidence="5">Ribosome maturation factor RimM</fullName>
    </recommendedName>
</protein>
<dbReference type="PANTHER" id="PTHR33692">
    <property type="entry name" value="RIBOSOME MATURATION FACTOR RIMM"/>
    <property type="match status" value="1"/>
</dbReference>
<dbReference type="GO" id="GO:0005737">
    <property type="term" value="C:cytoplasm"/>
    <property type="evidence" value="ECO:0007669"/>
    <property type="project" value="UniProtKB-SubCell"/>
</dbReference>
<evidence type="ECO:0000256" key="5">
    <source>
        <dbReference type="HAMAP-Rule" id="MF_00014"/>
    </source>
</evidence>
<dbReference type="InterPro" id="IPR009000">
    <property type="entry name" value="Transl_B-barrel_sf"/>
</dbReference>
<dbReference type="Gene3D" id="2.30.30.240">
    <property type="entry name" value="PRC-barrel domain"/>
    <property type="match status" value="1"/>
</dbReference>
<dbReference type="SUPFAM" id="SSF50447">
    <property type="entry name" value="Translation proteins"/>
    <property type="match status" value="1"/>
</dbReference>
<dbReference type="InterPro" id="IPR002676">
    <property type="entry name" value="RimM_N"/>
</dbReference>
<evidence type="ECO:0000256" key="4">
    <source>
        <dbReference type="ARBA" id="ARBA00023186"/>
    </source>
</evidence>
<keyword evidence="2 5" id="KW-0690">Ribosome biogenesis</keyword>
<comment type="domain">
    <text evidence="5">The PRC barrel domain binds ribosomal protein uS19.</text>
</comment>
<dbReference type="HAMAP" id="MF_00014">
    <property type="entry name" value="Ribosome_mat_RimM"/>
    <property type="match status" value="1"/>
</dbReference>
<comment type="subunit">
    <text evidence="5">Binds ribosomal protein uS19.</text>
</comment>
<evidence type="ECO:0000259" key="7">
    <source>
        <dbReference type="Pfam" id="PF24986"/>
    </source>
</evidence>
<accession>A0A5C7DTM0</accession>
<proteinExistence type="inferred from homology"/>
<dbReference type="Pfam" id="PF01782">
    <property type="entry name" value="RimM"/>
    <property type="match status" value="1"/>
</dbReference>
<feature type="domain" description="RimM N-terminal" evidence="6">
    <location>
        <begin position="7"/>
        <end position="82"/>
    </location>
</feature>
<keyword evidence="4 5" id="KW-0143">Chaperone</keyword>
<evidence type="ECO:0000313" key="8">
    <source>
        <dbReference type="EMBL" id="TXE89383.1"/>
    </source>
</evidence>
<dbReference type="Proteomes" id="UP000321629">
    <property type="component" value="Unassembled WGS sequence"/>
</dbReference>
<evidence type="ECO:0000259" key="6">
    <source>
        <dbReference type="Pfam" id="PF01782"/>
    </source>
</evidence>
<dbReference type="AlphaFoldDB" id="A0A5C7DTM0"/>
<keyword evidence="1 5" id="KW-0963">Cytoplasm</keyword>
<dbReference type="RefSeq" id="WP_147555014.1">
    <property type="nucleotide sequence ID" value="NZ_VOWJ01000013.1"/>
</dbReference>
<dbReference type="GO" id="GO:0005840">
    <property type="term" value="C:ribosome"/>
    <property type="evidence" value="ECO:0007669"/>
    <property type="project" value="InterPro"/>
</dbReference>
<dbReference type="SUPFAM" id="SSF50346">
    <property type="entry name" value="PRC-barrel domain"/>
    <property type="match status" value="1"/>
</dbReference>
<dbReference type="PANTHER" id="PTHR33692:SF1">
    <property type="entry name" value="RIBOSOME MATURATION FACTOR RIMM"/>
    <property type="match status" value="1"/>
</dbReference>
<evidence type="ECO:0000256" key="3">
    <source>
        <dbReference type="ARBA" id="ARBA00022552"/>
    </source>
</evidence>
<gene>
    <name evidence="5 8" type="primary">rimM</name>
    <name evidence="8" type="ORF">FPD38_01415</name>
</gene>
<keyword evidence="3 5" id="KW-0698">rRNA processing</keyword>
<organism evidence="8 9">
    <name type="scientific">Campylobacter volucris</name>
    <dbReference type="NCBI Taxonomy" id="1031542"/>
    <lineage>
        <taxon>Bacteria</taxon>
        <taxon>Pseudomonadati</taxon>
        <taxon>Campylobacterota</taxon>
        <taxon>Epsilonproteobacteria</taxon>
        <taxon>Campylobacterales</taxon>
        <taxon>Campylobacteraceae</taxon>
        <taxon>Campylobacter</taxon>
    </lineage>
</organism>
<dbReference type="NCBIfam" id="TIGR02273">
    <property type="entry name" value="16S_RimM"/>
    <property type="match status" value="1"/>
</dbReference>
<evidence type="ECO:0000313" key="9">
    <source>
        <dbReference type="Proteomes" id="UP000321629"/>
    </source>
</evidence>
<evidence type="ECO:0000256" key="2">
    <source>
        <dbReference type="ARBA" id="ARBA00022517"/>
    </source>
</evidence>
<dbReference type="EMBL" id="VOWJ01000013">
    <property type="protein sequence ID" value="TXE89383.1"/>
    <property type="molecule type" value="Genomic_DNA"/>
</dbReference>
<comment type="caution">
    <text evidence="8">The sequence shown here is derived from an EMBL/GenBank/DDBJ whole genome shotgun (WGS) entry which is preliminary data.</text>
</comment>
<comment type="subcellular location">
    <subcellularLocation>
        <location evidence="5">Cytoplasm</location>
    </subcellularLocation>
</comment>
<dbReference type="InterPro" id="IPR011033">
    <property type="entry name" value="PRC_barrel-like_sf"/>
</dbReference>
<dbReference type="GO" id="GO:0043022">
    <property type="term" value="F:ribosome binding"/>
    <property type="evidence" value="ECO:0007669"/>
    <property type="project" value="InterPro"/>
</dbReference>
<dbReference type="InterPro" id="IPR036976">
    <property type="entry name" value="RimM_N_sf"/>
</dbReference>
<comment type="similarity">
    <text evidence="5">Belongs to the RimM family.</text>
</comment>
<dbReference type="GO" id="GO:0042274">
    <property type="term" value="P:ribosomal small subunit biogenesis"/>
    <property type="evidence" value="ECO:0007669"/>
    <property type="project" value="UniProtKB-UniRule"/>
</dbReference>
<sequence length="176" mass="20664">MKNDLVQVAKLGKSVGLKGYLKLHNLSDFFKQFKQGAKFFDINQKIYTIKDFDQNKSLVLFENYENLDLAKTLTNTILYQTKEFTKQNCILEKDEYFYFDIIGCEIIEDDKKIGIVEDILENGIGFLFLVKSEDELIKQSLAKKFYIPYVDKYVQKIDIENKKIFTKHALELLENS</sequence>
<dbReference type="GO" id="GO:0006364">
    <property type="term" value="P:rRNA processing"/>
    <property type="evidence" value="ECO:0007669"/>
    <property type="project" value="UniProtKB-UniRule"/>
</dbReference>
<feature type="domain" description="Ribosome maturation factor RimM PRC barrel" evidence="7">
    <location>
        <begin position="99"/>
        <end position="169"/>
    </location>
</feature>
<dbReference type="Pfam" id="PF24986">
    <property type="entry name" value="PRC_RimM"/>
    <property type="match status" value="1"/>
</dbReference>
<dbReference type="Gene3D" id="2.40.30.60">
    <property type="entry name" value="RimM"/>
    <property type="match status" value="1"/>
</dbReference>
<dbReference type="InterPro" id="IPR011961">
    <property type="entry name" value="RimM"/>
</dbReference>
<name>A0A5C7DTM0_9BACT</name>
<dbReference type="InterPro" id="IPR056792">
    <property type="entry name" value="PRC_RimM"/>
</dbReference>
<comment type="function">
    <text evidence="5">An accessory protein needed during the final step in the assembly of 30S ribosomal subunit, possibly for assembly of the head region. Essential for efficient processing of 16S rRNA. May be needed both before and after RbfA during the maturation of 16S rRNA. It has affinity for free ribosomal 30S subunits but not for 70S ribosomes.</text>
</comment>
<reference evidence="8 9" key="1">
    <citation type="submission" date="2019-07" db="EMBL/GenBank/DDBJ databases">
        <title>Rapid identification of Enteric Bacteria from Whole Genome Sequences (WGS) using Average Nucleotide Identity (ANI).</title>
        <authorList>
            <person name="Lane C."/>
        </authorList>
    </citation>
    <scope>NUCLEOTIDE SEQUENCE [LARGE SCALE GENOMIC DNA]</scope>
    <source>
        <strain evidence="8 9">2016D-0084</strain>
    </source>
</reference>